<keyword evidence="1" id="KW-0521">NADP</keyword>
<accession>A0AAW0J2X9</accession>
<dbReference type="EMBL" id="PKMF04000716">
    <property type="protein sequence ID" value="KAK7821027.1"/>
    <property type="molecule type" value="Genomic_DNA"/>
</dbReference>
<dbReference type="InterPro" id="IPR045000">
    <property type="entry name" value="TR"/>
</dbReference>
<dbReference type="PANTHER" id="PTHR42898:SF6">
    <property type="entry name" value="NADP-DEPENDENT MANNITOL DEHYDROGENASE"/>
    <property type="match status" value="1"/>
</dbReference>
<evidence type="ECO:0000313" key="4">
    <source>
        <dbReference type="Proteomes" id="UP000237347"/>
    </source>
</evidence>
<keyword evidence="2" id="KW-0560">Oxidoreductase</keyword>
<evidence type="ECO:0000256" key="1">
    <source>
        <dbReference type="ARBA" id="ARBA00022857"/>
    </source>
</evidence>
<dbReference type="AlphaFoldDB" id="A0AAW0J2X9"/>
<keyword evidence="4" id="KW-1185">Reference proteome</keyword>
<gene>
    <name evidence="3" type="ORF">CFP56_038149</name>
</gene>
<comment type="caution">
    <text evidence="3">The sequence shown here is derived from an EMBL/GenBank/DDBJ whole genome shotgun (WGS) entry which is preliminary data.</text>
</comment>
<organism evidence="3 4">
    <name type="scientific">Quercus suber</name>
    <name type="common">Cork oak</name>
    <dbReference type="NCBI Taxonomy" id="58331"/>
    <lineage>
        <taxon>Eukaryota</taxon>
        <taxon>Viridiplantae</taxon>
        <taxon>Streptophyta</taxon>
        <taxon>Embryophyta</taxon>
        <taxon>Tracheophyta</taxon>
        <taxon>Spermatophyta</taxon>
        <taxon>Magnoliopsida</taxon>
        <taxon>eudicotyledons</taxon>
        <taxon>Gunneridae</taxon>
        <taxon>Pentapetalae</taxon>
        <taxon>rosids</taxon>
        <taxon>fabids</taxon>
        <taxon>Fagales</taxon>
        <taxon>Fagaceae</taxon>
        <taxon>Quercus</taxon>
    </lineage>
</organism>
<protein>
    <submittedName>
        <fullName evidence="3">Tropinone reductase like protein</fullName>
    </submittedName>
</protein>
<sequence>MPFVMTQQTTLEAKIGEPLEFEGDLCFAPIQVDNVTSSAKRLLPKSFPTSSDKFSKGRPQTWTQKGEWDWEGKGFVVTGSVCDVSSKAQRERLMETTVSSIFNGKLNILVSCPSTHPCSLIWRHCSSLINNAGTNIRKPTVEYSAEEYYIRNKL</sequence>
<name>A0AAW0J2X9_QUESU</name>
<dbReference type="Proteomes" id="UP000237347">
    <property type="component" value="Unassembled WGS sequence"/>
</dbReference>
<proteinExistence type="predicted"/>
<dbReference type="PANTHER" id="PTHR42898">
    <property type="entry name" value="TROPINONE REDUCTASE"/>
    <property type="match status" value="1"/>
</dbReference>
<evidence type="ECO:0000256" key="2">
    <source>
        <dbReference type="ARBA" id="ARBA00023002"/>
    </source>
</evidence>
<reference evidence="3 4" key="1">
    <citation type="journal article" date="2018" name="Sci. Data">
        <title>The draft genome sequence of cork oak.</title>
        <authorList>
            <person name="Ramos A.M."/>
            <person name="Usie A."/>
            <person name="Barbosa P."/>
            <person name="Barros P.M."/>
            <person name="Capote T."/>
            <person name="Chaves I."/>
            <person name="Simoes F."/>
            <person name="Abreu I."/>
            <person name="Carrasquinho I."/>
            <person name="Faro C."/>
            <person name="Guimaraes J.B."/>
            <person name="Mendonca D."/>
            <person name="Nobrega F."/>
            <person name="Rodrigues L."/>
            <person name="Saibo N.J.M."/>
            <person name="Varela M.C."/>
            <person name="Egas C."/>
            <person name="Matos J."/>
            <person name="Miguel C.M."/>
            <person name="Oliveira M.M."/>
            <person name="Ricardo C.P."/>
            <person name="Goncalves S."/>
        </authorList>
    </citation>
    <scope>NUCLEOTIDE SEQUENCE [LARGE SCALE GENOMIC DNA]</scope>
    <source>
        <strain evidence="4">cv. HL8</strain>
    </source>
</reference>
<dbReference type="GO" id="GO:0016491">
    <property type="term" value="F:oxidoreductase activity"/>
    <property type="evidence" value="ECO:0007669"/>
    <property type="project" value="UniProtKB-KW"/>
</dbReference>
<evidence type="ECO:0000313" key="3">
    <source>
        <dbReference type="EMBL" id="KAK7821027.1"/>
    </source>
</evidence>